<keyword evidence="3" id="KW-0378">Hydrolase</keyword>
<accession>A0A2P8CFT2</accession>
<keyword evidence="5" id="KW-1185">Reference proteome</keyword>
<evidence type="ECO:0000259" key="1">
    <source>
        <dbReference type="Pfam" id="PF06439"/>
    </source>
</evidence>
<dbReference type="SUPFAM" id="SSF89550">
    <property type="entry name" value="PHP domain-like"/>
    <property type="match status" value="1"/>
</dbReference>
<gene>
    <name evidence="3" type="ORF">CLV93_103230</name>
    <name evidence="2" type="ORF">JCM18694_36020</name>
</gene>
<evidence type="ECO:0000313" key="4">
    <source>
        <dbReference type="Proteomes" id="UP000240621"/>
    </source>
</evidence>
<evidence type="ECO:0000313" key="5">
    <source>
        <dbReference type="Proteomes" id="UP000396862"/>
    </source>
</evidence>
<dbReference type="RefSeq" id="WP_106541644.1">
    <property type="nucleotide sequence ID" value="NZ_BLAU01000001.1"/>
</dbReference>
<dbReference type="EMBL" id="BLAU01000001">
    <property type="protein sequence ID" value="GET23356.1"/>
    <property type="molecule type" value="Genomic_DNA"/>
</dbReference>
<reference evidence="3 4" key="1">
    <citation type="submission" date="2018-03" db="EMBL/GenBank/DDBJ databases">
        <title>Genomic Encyclopedia of Archaeal and Bacterial Type Strains, Phase II (KMG-II): from individual species to whole genera.</title>
        <authorList>
            <person name="Goeker M."/>
        </authorList>
    </citation>
    <scope>NUCLEOTIDE SEQUENCE [LARGE SCALE GENOMIC DNA]</scope>
    <source>
        <strain evidence="3 4">DSM 27267</strain>
    </source>
</reference>
<sequence>MKRYSFPLGLGLSLIALITFSCQQKPRTGEWLVTNSGNFEKYWTLKDVQHNDSNYVLADNNSGIHSKFSLKDFKVEANVRTSAGAEGIFCVHFPQDANIPEHSGYHIFINNSDYRIGNQEKTGSLSHIRNNFVRTADDDQWFKLGVEVEGHHIVVSVNGKKVTEYNEPALPMRSKQCSNMVFSEGTLALYKTSVDGDIAVSEVRVMPLNKSEETATEPEHEDAVTRQLTLLNQQGFPVIDYHSHLKGGLTMDELRSHGRDLGINYGVAANCGLKFPVTDDKTLNEYLESIKDEPVIKAMQCEGREWVTLFSPEAVAKFDYIFTDAMTWTDDKGRRMRLWIPEETFVDNDQQFMEMLVSRIESIMSQEPVDIYVNPTFLPDELATRYDELWTPERMDRVIKVLKDNEVALEINARYRIPNMAFIKRAKDAGLKFTFGTNNAANDLGRLEYCLEVADSLDLTPKDMFVPRPAGKKKVQLNGLPEKITG</sequence>
<comment type="caution">
    <text evidence="3">The sequence shown here is derived from an EMBL/GenBank/DDBJ whole genome shotgun (WGS) entry which is preliminary data.</text>
</comment>
<dbReference type="Proteomes" id="UP000396862">
    <property type="component" value="Unassembled WGS sequence"/>
</dbReference>
<dbReference type="GO" id="GO:0016787">
    <property type="term" value="F:hydrolase activity"/>
    <property type="evidence" value="ECO:0007669"/>
    <property type="project" value="UniProtKB-KW"/>
</dbReference>
<reference evidence="2 5" key="2">
    <citation type="submission" date="2019-10" db="EMBL/GenBank/DDBJ databases">
        <title>Prolixibacter strains distinguished by the presence of nitrate reductase genes were adept at nitrate-dependent anaerobic corrosion of metallic iron and carbon steel.</title>
        <authorList>
            <person name="Iino T."/>
            <person name="Shono N."/>
            <person name="Ito K."/>
            <person name="Nakamura R."/>
            <person name="Sueoka K."/>
            <person name="Harayama S."/>
            <person name="Ohkuma M."/>
        </authorList>
    </citation>
    <scope>NUCLEOTIDE SEQUENCE [LARGE SCALE GENOMIC DNA]</scope>
    <source>
        <strain evidence="2 5">MIC1-1</strain>
    </source>
</reference>
<evidence type="ECO:0000313" key="3">
    <source>
        <dbReference type="EMBL" id="PSK83814.1"/>
    </source>
</evidence>
<dbReference type="Pfam" id="PF06439">
    <property type="entry name" value="3keto-disac_hyd"/>
    <property type="match status" value="1"/>
</dbReference>
<dbReference type="InterPro" id="IPR010496">
    <property type="entry name" value="AL/BT2_dom"/>
</dbReference>
<organism evidence="3 4">
    <name type="scientific">Prolixibacter denitrificans</name>
    <dbReference type="NCBI Taxonomy" id="1541063"/>
    <lineage>
        <taxon>Bacteria</taxon>
        <taxon>Pseudomonadati</taxon>
        <taxon>Bacteroidota</taxon>
        <taxon>Bacteroidia</taxon>
        <taxon>Marinilabiliales</taxon>
        <taxon>Prolixibacteraceae</taxon>
        <taxon>Prolixibacter</taxon>
    </lineage>
</organism>
<dbReference type="Gene3D" id="3.20.20.140">
    <property type="entry name" value="Metal-dependent hydrolases"/>
    <property type="match status" value="1"/>
</dbReference>
<dbReference type="Gene3D" id="2.60.120.560">
    <property type="entry name" value="Exo-inulinase, domain 1"/>
    <property type="match status" value="1"/>
</dbReference>
<proteinExistence type="predicted"/>
<feature type="domain" description="3-keto-alpha-glucoside-1,2-lyase/3-keto-2-hydroxy-glucal hydratase" evidence="1">
    <location>
        <begin position="56"/>
        <end position="191"/>
    </location>
</feature>
<dbReference type="PROSITE" id="PS51257">
    <property type="entry name" value="PROKAR_LIPOPROTEIN"/>
    <property type="match status" value="1"/>
</dbReference>
<name>A0A2P8CFT2_9BACT</name>
<dbReference type="OrthoDB" id="259356at2"/>
<dbReference type="EMBL" id="PYGC01000003">
    <property type="protein sequence ID" value="PSK83814.1"/>
    <property type="molecule type" value="Genomic_DNA"/>
</dbReference>
<evidence type="ECO:0000313" key="2">
    <source>
        <dbReference type="EMBL" id="GET23356.1"/>
    </source>
</evidence>
<dbReference type="AlphaFoldDB" id="A0A2P8CFT2"/>
<protein>
    <submittedName>
        <fullName evidence="3">Histidinol phosphatase-like PHP family hydrolase</fullName>
    </submittedName>
</protein>
<dbReference type="Proteomes" id="UP000240621">
    <property type="component" value="Unassembled WGS sequence"/>
</dbReference>
<dbReference type="InterPro" id="IPR016195">
    <property type="entry name" value="Pol/histidinol_Pase-like"/>
</dbReference>